<dbReference type="PANTHER" id="PTHR11638:SF175">
    <property type="entry name" value="ATP-DEPENDENT CLP PROTEASE, ATP-BINDING SUBUNIT CLPC"/>
    <property type="match status" value="1"/>
</dbReference>
<dbReference type="Pfam" id="PF00004">
    <property type="entry name" value="AAA"/>
    <property type="match status" value="1"/>
</dbReference>
<dbReference type="Gene3D" id="3.40.50.300">
    <property type="entry name" value="P-loop containing nucleotide triphosphate hydrolases"/>
    <property type="match status" value="2"/>
</dbReference>
<accession>A0A9D1L2Y0</accession>
<comment type="caution">
    <text evidence="8">The sequence shown here is derived from an EMBL/GenBank/DDBJ whole genome shotgun (WGS) entry which is preliminary data.</text>
</comment>
<dbReference type="InterPro" id="IPR050130">
    <property type="entry name" value="ClpA_ClpB"/>
</dbReference>
<dbReference type="GO" id="GO:0005737">
    <property type="term" value="C:cytoplasm"/>
    <property type="evidence" value="ECO:0007669"/>
    <property type="project" value="TreeGrafter"/>
</dbReference>
<reference evidence="8" key="2">
    <citation type="journal article" date="2021" name="PeerJ">
        <title>Extensive microbial diversity within the chicken gut microbiome revealed by metagenomics and culture.</title>
        <authorList>
            <person name="Gilroy R."/>
            <person name="Ravi A."/>
            <person name="Getino M."/>
            <person name="Pursley I."/>
            <person name="Horton D.L."/>
            <person name="Alikhan N.F."/>
            <person name="Baker D."/>
            <person name="Gharbi K."/>
            <person name="Hall N."/>
            <person name="Watson M."/>
            <person name="Adriaenssens E.M."/>
            <person name="Foster-Nyarko E."/>
            <person name="Jarju S."/>
            <person name="Secka A."/>
            <person name="Antonio M."/>
            <person name="Oren A."/>
            <person name="Chaudhuri R.R."/>
            <person name="La Ragione R."/>
            <person name="Hildebrand F."/>
            <person name="Pallen M.J."/>
        </authorList>
    </citation>
    <scope>NUCLEOTIDE SEQUENCE</scope>
    <source>
        <strain evidence="8">CHK197-8231</strain>
    </source>
</reference>
<dbReference type="InterPro" id="IPR028299">
    <property type="entry name" value="ClpA/B_CS2"/>
</dbReference>
<sequence>MFGNFTEETRKILVIAKSEMKALKHPYVGSEHLLLAILKNKNNVSKRLGEYDITYENVKQEIERIIGAGSMEATWFLYTPLLKRILENAILDSKENNQSEVTTEHLFSSLLEEGEGVAIRILLGMGVDLDELYGEFSYKINRSVKGKKHKKLLLEELGVDLTKKAREQELDPVIGRETEMQRVLEILSRRTKNNPLLIGAAGVGKTAIVEELSRRIALGDVPMALKNKRIISLDMATAVAGTKYRGEFEERIRKILKEIEENDDIILFIDEIHTLVGAGGAEGAIDASNIFKPALARGKLRCIGATTIQEYKKFMEEDSALERRFQKVYIEAPTREVVKEILMKLKPIYESFHYVTVKEEMIDFMIELSERYIYDRNQPDKAIDLMDEVCAKVSLKESKEYTKYHQLGKKLKEVIEEKNQAILDNRFDIASKWKEKENQLADQMNQLELKLYHKKKTKTVTKKDIAEVLHLKTKIPVYEILKENKRVVEEIEKNITHHIIGQKKAVEETIQVAKRIKLGLKEECKPYSMLYCGPSGVGKTELSKVFGSELVGKENVIRLDMSEYTEAHSVSKIVGAPPGYVGYKDHQNVLEEIRNKPYSVLILDEIEKAHPSIIHLLFQILDEGKIKDSNGVVVRFDHVVILMTSNIGFHEINIGFTKENNDVVLTKLKENFSVPFINRIDQIIVFDTLQESEIRQIIEQQLETLKQKYKRKGIQIKFGREILPSLVNLSDYREFGARRISKLIKDKIENQMMEDILNHKECITITKIKEEATV</sequence>
<evidence type="ECO:0000259" key="7">
    <source>
        <dbReference type="PROSITE" id="PS51903"/>
    </source>
</evidence>
<protein>
    <submittedName>
        <fullName evidence="8">ATP-dependent Clp protease ATP-binding subunit</fullName>
    </submittedName>
</protein>
<comment type="similarity">
    <text evidence="6">Belongs to the ClpA/ClpB family.</text>
</comment>
<dbReference type="AlphaFoldDB" id="A0A9D1L2Y0"/>
<dbReference type="SUPFAM" id="SSF81923">
    <property type="entry name" value="Double Clp-N motif"/>
    <property type="match status" value="1"/>
</dbReference>
<keyword evidence="1 5" id="KW-0677">Repeat</keyword>
<dbReference type="SMART" id="SM00382">
    <property type="entry name" value="AAA"/>
    <property type="match status" value="2"/>
</dbReference>
<proteinExistence type="inferred from homology"/>
<dbReference type="GO" id="GO:0016887">
    <property type="term" value="F:ATP hydrolysis activity"/>
    <property type="evidence" value="ECO:0007669"/>
    <property type="project" value="InterPro"/>
</dbReference>
<evidence type="ECO:0000256" key="2">
    <source>
        <dbReference type="ARBA" id="ARBA00022741"/>
    </source>
</evidence>
<dbReference type="PANTHER" id="PTHR11638">
    <property type="entry name" value="ATP-DEPENDENT CLP PROTEASE"/>
    <property type="match status" value="1"/>
</dbReference>
<evidence type="ECO:0000256" key="6">
    <source>
        <dbReference type="RuleBase" id="RU004432"/>
    </source>
</evidence>
<feature type="domain" description="Clp R" evidence="7">
    <location>
        <begin position="2"/>
        <end position="143"/>
    </location>
</feature>
<dbReference type="InterPro" id="IPR036628">
    <property type="entry name" value="Clp_N_dom_sf"/>
</dbReference>
<evidence type="ECO:0000256" key="1">
    <source>
        <dbReference type="ARBA" id="ARBA00022737"/>
    </source>
</evidence>
<dbReference type="Pfam" id="PF02861">
    <property type="entry name" value="Clp_N"/>
    <property type="match status" value="1"/>
</dbReference>
<dbReference type="PROSITE" id="PS00870">
    <property type="entry name" value="CLPAB_1"/>
    <property type="match status" value="1"/>
</dbReference>
<dbReference type="FunFam" id="3.40.50.300:FF:000010">
    <property type="entry name" value="Chaperone clpB 1, putative"/>
    <property type="match status" value="1"/>
</dbReference>
<dbReference type="Pfam" id="PF17871">
    <property type="entry name" value="AAA_lid_9"/>
    <property type="match status" value="1"/>
</dbReference>
<dbReference type="InterPro" id="IPR041546">
    <property type="entry name" value="ClpA/ClpB_AAA_lid"/>
</dbReference>
<dbReference type="PRINTS" id="PR00300">
    <property type="entry name" value="CLPPROTEASEA"/>
</dbReference>
<dbReference type="CDD" id="cd19499">
    <property type="entry name" value="RecA-like_ClpB_Hsp104-like"/>
    <property type="match status" value="1"/>
</dbReference>
<evidence type="ECO:0000256" key="3">
    <source>
        <dbReference type="ARBA" id="ARBA00022840"/>
    </source>
</evidence>
<dbReference type="InterPro" id="IPR018368">
    <property type="entry name" value="ClpA/B_CS1"/>
</dbReference>
<dbReference type="Gene3D" id="4.10.860.10">
    <property type="entry name" value="UVR domain"/>
    <property type="match status" value="1"/>
</dbReference>
<dbReference type="SMART" id="SM01086">
    <property type="entry name" value="ClpB_D2-small"/>
    <property type="match status" value="1"/>
</dbReference>
<keyword evidence="8" id="KW-0645">Protease</keyword>
<dbReference type="Gene3D" id="1.10.8.60">
    <property type="match status" value="2"/>
</dbReference>
<dbReference type="GO" id="GO:0005524">
    <property type="term" value="F:ATP binding"/>
    <property type="evidence" value="ECO:0007669"/>
    <property type="project" value="UniProtKB-KW"/>
</dbReference>
<dbReference type="InterPro" id="IPR001270">
    <property type="entry name" value="ClpA/B"/>
</dbReference>
<name>A0A9D1L2Y0_9BACT</name>
<dbReference type="InterPro" id="IPR004176">
    <property type="entry name" value="Clp_R_N"/>
</dbReference>
<dbReference type="GO" id="GO:0006508">
    <property type="term" value="P:proteolysis"/>
    <property type="evidence" value="ECO:0007669"/>
    <property type="project" value="UniProtKB-KW"/>
</dbReference>
<gene>
    <name evidence="8" type="ORF">IAD49_00890</name>
</gene>
<dbReference type="Proteomes" id="UP000824087">
    <property type="component" value="Unassembled WGS sequence"/>
</dbReference>
<dbReference type="EMBL" id="DVML01000007">
    <property type="protein sequence ID" value="HIU22115.1"/>
    <property type="molecule type" value="Genomic_DNA"/>
</dbReference>
<dbReference type="Pfam" id="PF07724">
    <property type="entry name" value="AAA_2"/>
    <property type="match status" value="1"/>
</dbReference>
<organism evidence="8 9">
    <name type="scientific">Candidatus Fimihabitans intestinipullorum</name>
    <dbReference type="NCBI Taxonomy" id="2840820"/>
    <lineage>
        <taxon>Bacteria</taxon>
        <taxon>Bacillati</taxon>
        <taxon>Mycoplasmatota</taxon>
        <taxon>Mycoplasmatota incertae sedis</taxon>
        <taxon>Candidatus Fimihabitans</taxon>
    </lineage>
</organism>
<dbReference type="SUPFAM" id="SSF52540">
    <property type="entry name" value="P-loop containing nucleoside triphosphate hydrolases"/>
    <property type="match status" value="2"/>
</dbReference>
<keyword evidence="2 6" id="KW-0547">Nucleotide-binding</keyword>
<dbReference type="PROSITE" id="PS51903">
    <property type="entry name" value="CLP_R"/>
    <property type="match status" value="1"/>
</dbReference>
<dbReference type="InterPro" id="IPR003593">
    <property type="entry name" value="AAA+_ATPase"/>
</dbReference>
<evidence type="ECO:0000256" key="4">
    <source>
        <dbReference type="ARBA" id="ARBA00023186"/>
    </source>
</evidence>
<reference evidence="8" key="1">
    <citation type="submission" date="2020-10" db="EMBL/GenBank/DDBJ databases">
        <authorList>
            <person name="Gilroy R."/>
        </authorList>
    </citation>
    <scope>NUCLEOTIDE SEQUENCE</scope>
    <source>
        <strain evidence="8">CHK197-8231</strain>
    </source>
</reference>
<keyword evidence="4 6" id="KW-0143">Chaperone</keyword>
<dbReference type="GO" id="GO:0034605">
    <property type="term" value="P:cellular response to heat"/>
    <property type="evidence" value="ECO:0007669"/>
    <property type="project" value="TreeGrafter"/>
</dbReference>
<evidence type="ECO:0000313" key="9">
    <source>
        <dbReference type="Proteomes" id="UP000824087"/>
    </source>
</evidence>
<evidence type="ECO:0000256" key="5">
    <source>
        <dbReference type="PROSITE-ProRule" id="PRU01251"/>
    </source>
</evidence>
<dbReference type="InterPro" id="IPR027417">
    <property type="entry name" value="P-loop_NTPase"/>
</dbReference>
<keyword evidence="3 6" id="KW-0067">ATP-binding</keyword>
<dbReference type="InterPro" id="IPR003959">
    <property type="entry name" value="ATPase_AAA_core"/>
</dbReference>
<dbReference type="InterPro" id="IPR019489">
    <property type="entry name" value="Clp_ATPase_C"/>
</dbReference>
<dbReference type="GO" id="GO:0008233">
    <property type="term" value="F:peptidase activity"/>
    <property type="evidence" value="ECO:0007669"/>
    <property type="project" value="UniProtKB-KW"/>
</dbReference>
<keyword evidence="8" id="KW-0378">Hydrolase</keyword>
<dbReference type="PROSITE" id="PS00871">
    <property type="entry name" value="CLPAB_2"/>
    <property type="match status" value="1"/>
</dbReference>
<evidence type="ECO:0000313" key="8">
    <source>
        <dbReference type="EMBL" id="HIU22115.1"/>
    </source>
</evidence>
<dbReference type="Pfam" id="PF10431">
    <property type="entry name" value="ClpB_D2-small"/>
    <property type="match status" value="1"/>
</dbReference>
<dbReference type="Gene3D" id="1.10.1780.10">
    <property type="entry name" value="Clp, N-terminal domain"/>
    <property type="match status" value="1"/>
</dbReference>
<dbReference type="CDD" id="cd00009">
    <property type="entry name" value="AAA"/>
    <property type="match status" value="1"/>
</dbReference>